<feature type="region of interest" description="Disordered" evidence="1">
    <location>
        <begin position="281"/>
        <end position="323"/>
    </location>
</feature>
<proteinExistence type="predicted"/>
<organism evidence="2 3">
    <name type="scientific">Actinoplanes teichomyceticus</name>
    <dbReference type="NCBI Taxonomy" id="1867"/>
    <lineage>
        <taxon>Bacteria</taxon>
        <taxon>Bacillati</taxon>
        <taxon>Actinomycetota</taxon>
        <taxon>Actinomycetes</taxon>
        <taxon>Micromonosporales</taxon>
        <taxon>Micromonosporaceae</taxon>
        <taxon>Actinoplanes</taxon>
    </lineage>
</organism>
<feature type="compositionally biased region" description="Low complexity" evidence="1">
    <location>
        <begin position="433"/>
        <end position="451"/>
    </location>
</feature>
<accession>A0A561WKL4</accession>
<evidence type="ECO:0000256" key="1">
    <source>
        <dbReference type="SAM" id="MobiDB-lite"/>
    </source>
</evidence>
<feature type="compositionally biased region" description="Basic and acidic residues" evidence="1">
    <location>
        <begin position="349"/>
        <end position="363"/>
    </location>
</feature>
<feature type="region of interest" description="Disordered" evidence="1">
    <location>
        <begin position="339"/>
        <end position="363"/>
    </location>
</feature>
<evidence type="ECO:0000313" key="2">
    <source>
        <dbReference type="EMBL" id="TWG24407.1"/>
    </source>
</evidence>
<feature type="compositionally biased region" description="Low complexity" evidence="1">
    <location>
        <begin position="304"/>
        <end position="322"/>
    </location>
</feature>
<dbReference type="EMBL" id="VIWY01000002">
    <property type="protein sequence ID" value="TWG24407.1"/>
    <property type="molecule type" value="Genomic_DNA"/>
</dbReference>
<keyword evidence="3" id="KW-1185">Reference proteome</keyword>
<feature type="region of interest" description="Disordered" evidence="1">
    <location>
        <begin position="519"/>
        <end position="542"/>
    </location>
</feature>
<gene>
    <name evidence="2" type="ORF">FHX34_102963</name>
</gene>
<feature type="region of interest" description="Disordered" evidence="1">
    <location>
        <begin position="31"/>
        <end position="51"/>
    </location>
</feature>
<dbReference type="AlphaFoldDB" id="A0A561WKL4"/>
<dbReference type="Proteomes" id="UP000320239">
    <property type="component" value="Unassembled WGS sequence"/>
</dbReference>
<name>A0A561WKL4_ACTTI</name>
<protein>
    <submittedName>
        <fullName evidence="2">Uncharacterized protein</fullName>
    </submittedName>
</protein>
<feature type="compositionally biased region" description="Basic and acidic residues" evidence="1">
    <location>
        <begin position="526"/>
        <end position="542"/>
    </location>
</feature>
<feature type="compositionally biased region" description="Basic and acidic residues" evidence="1">
    <location>
        <begin position="407"/>
        <end position="417"/>
    </location>
</feature>
<reference evidence="2 3" key="1">
    <citation type="submission" date="2019-06" db="EMBL/GenBank/DDBJ databases">
        <title>Sequencing the genomes of 1000 actinobacteria strains.</title>
        <authorList>
            <person name="Klenk H.-P."/>
        </authorList>
    </citation>
    <scope>NUCLEOTIDE SEQUENCE [LARGE SCALE GENOMIC DNA]</scope>
    <source>
        <strain evidence="2 3">DSM 43866</strain>
    </source>
</reference>
<evidence type="ECO:0000313" key="3">
    <source>
        <dbReference type="Proteomes" id="UP000320239"/>
    </source>
</evidence>
<comment type="caution">
    <text evidence="2">The sequence shown here is derived from an EMBL/GenBank/DDBJ whole genome shotgun (WGS) entry which is preliminary data.</text>
</comment>
<sequence length="721" mass="75965">MAWIVAGRPGHRCDLTTIASHWEPVRIGAAAGGGSLRGGGAAGRSHRTAGRGRRIPVPRGLRGRRPPRAAQLVRQVLSGFAGPGTRRRAGSLRRAGPGAPGGLCGGLCVRAAHSAGRTGGRRVPAGAGMPLRGRTIRPTRGCAGWLSERVLRRRGRDRAGLRLVRHSVRVAGLHPRCRRLRAAGWQGKARRSGGGVRWAGRCRKALCGSGQRRARPGREGVWWAGRGGGGWWRCGEGVWWAGRGGGGWWCCVGGVWWAGRGGGGWWRCGEGVWWARRRRDGRRDAGGRGRGLPGSGRRREGLRRSGSGLRRSGSGLRRSGSGLRRRGLLGDVVGDLAGDGQTGAAGGTVHDHRAGEPAHGREPGDAQLVTLQLGAQAVARGGHRGAGEQGRAGERDAYRQLVGAGRDPAEVDRRLGEPQRGAPQRRGRGGGDPVVSGRQPAQRGPGLRGPVEVGGGRGRRQFGDPGDLVAAGPADPRHIRLAAGVEHPVPYAGIAFSQVGVDLVDPCVTVPVTVGGPAAEGVGEQTGERGRLRPGRRGDHHPAAALRGARRAEVGAGVDRAAGASVQQDHDLPGLAAVHQRVDAGHVDRGVGRSLHDRVRGGEIETAARAGEQDATEVDQQAVLRGPAVAQRLQPLIGVPGLRVLQEVHVEAAQTRIAEDGGERPHVRRRHRISVQDGIVVVLDRHHNRQPSPAHRITLGPWCDVPGRPGRPDGLRTVPVR</sequence>
<feature type="region of interest" description="Disordered" evidence="1">
    <location>
        <begin position="404"/>
        <end position="471"/>
    </location>
</feature>
<feature type="compositionally biased region" description="Gly residues" evidence="1">
    <location>
        <begin position="31"/>
        <end position="42"/>
    </location>
</feature>